<organism evidence="1 2">
    <name type="scientific">Nocardiopsis suaedae</name>
    <dbReference type="NCBI Taxonomy" id="3018444"/>
    <lineage>
        <taxon>Bacteria</taxon>
        <taxon>Bacillati</taxon>
        <taxon>Actinomycetota</taxon>
        <taxon>Actinomycetes</taxon>
        <taxon>Streptosporangiales</taxon>
        <taxon>Nocardiopsidaceae</taxon>
        <taxon>Nocardiopsis</taxon>
    </lineage>
</organism>
<keyword evidence="2" id="KW-1185">Reference proteome</keyword>
<proteinExistence type="predicted"/>
<comment type="caution">
    <text evidence="1">The sequence shown here is derived from an EMBL/GenBank/DDBJ whole genome shotgun (WGS) entry which is preliminary data.</text>
</comment>
<sequence>MSAAKPLLFGDLADLFDWAIAVNTEVELADRTPTADVYVVRADRATAECRVPVAPEEATLRRLNSEFTGLWRVWRSTDGQGRPASWVATNIGVSRAVPTLHEPTPERLEAQMKAPPMGYGGPLTAHRPVH</sequence>
<dbReference type="RefSeq" id="WP_270678454.1">
    <property type="nucleotide sequence ID" value="NZ_JAQFWP010000025.1"/>
</dbReference>
<accession>A0ABT4TM87</accession>
<reference evidence="1" key="1">
    <citation type="submission" date="2023-01" db="EMBL/GenBank/DDBJ databases">
        <title>Draft genome sequence of Nocardiopsis sp. LSu2-4 isolated from halophytes.</title>
        <authorList>
            <person name="Duangmal K."/>
            <person name="Chantavorakit T."/>
        </authorList>
    </citation>
    <scope>NUCLEOTIDE SEQUENCE</scope>
    <source>
        <strain evidence="1">LSu2-4</strain>
    </source>
</reference>
<gene>
    <name evidence="1" type="ORF">O4U47_14925</name>
</gene>
<protein>
    <submittedName>
        <fullName evidence="1">Uncharacterized protein</fullName>
    </submittedName>
</protein>
<evidence type="ECO:0000313" key="1">
    <source>
        <dbReference type="EMBL" id="MDA2805807.1"/>
    </source>
</evidence>
<evidence type="ECO:0000313" key="2">
    <source>
        <dbReference type="Proteomes" id="UP001165685"/>
    </source>
</evidence>
<dbReference type="Proteomes" id="UP001165685">
    <property type="component" value="Unassembled WGS sequence"/>
</dbReference>
<dbReference type="EMBL" id="JAQFWP010000025">
    <property type="protein sequence ID" value="MDA2805807.1"/>
    <property type="molecule type" value="Genomic_DNA"/>
</dbReference>
<name>A0ABT4TM87_9ACTN</name>